<reference evidence="1" key="1">
    <citation type="submission" date="2020-05" db="EMBL/GenBank/DDBJ databases">
        <title>Large-scale comparative analyses of tick genomes elucidate their genetic diversity and vector capacities.</title>
        <authorList>
            <person name="Jia N."/>
            <person name="Wang J."/>
            <person name="Shi W."/>
            <person name="Du L."/>
            <person name="Sun Y."/>
            <person name="Zhan W."/>
            <person name="Jiang J."/>
            <person name="Wang Q."/>
            <person name="Zhang B."/>
            <person name="Ji P."/>
            <person name="Sakyi L.B."/>
            <person name="Cui X."/>
            <person name="Yuan T."/>
            <person name="Jiang B."/>
            <person name="Yang W."/>
            <person name="Lam T.T.-Y."/>
            <person name="Chang Q."/>
            <person name="Ding S."/>
            <person name="Wang X."/>
            <person name="Zhu J."/>
            <person name="Ruan X."/>
            <person name="Zhao L."/>
            <person name="Wei J."/>
            <person name="Que T."/>
            <person name="Du C."/>
            <person name="Cheng J."/>
            <person name="Dai P."/>
            <person name="Han X."/>
            <person name="Huang E."/>
            <person name="Gao Y."/>
            <person name="Liu J."/>
            <person name="Shao H."/>
            <person name="Ye R."/>
            <person name="Li L."/>
            <person name="Wei W."/>
            <person name="Wang X."/>
            <person name="Wang C."/>
            <person name="Yang T."/>
            <person name="Huo Q."/>
            <person name="Li W."/>
            <person name="Guo W."/>
            <person name="Chen H."/>
            <person name="Zhou L."/>
            <person name="Ni X."/>
            <person name="Tian J."/>
            <person name="Zhou Y."/>
            <person name="Sheng Y."/>
            <person name="Liu T."/>
            <person name="Pan Y."/>
            <person name="Xia L."/>
            <person name="Li J."/>
            <person name="Zhao F."/>
            <person name="Cao W."/>
        </authorList>
    </citation>
    <scope>NUCLEOTIDE SEQUENCE</scope>
    <source>
        <strain evidence="1">Dsil-2018</strain>
    </source>
</reference>
<keyword evidence="2" id="KW-1185">Reference proteome</keyword>
<sequence>MGTALRNPISKQKGTGTESLGGRRKLTGDLVAKLTSYYGWALKSNKGDIKAMHRAIMATCHHVTSNDQVSNHSLCPTALDSWCLQNTAQAKGKLIPKHRYNLPPPFSHRRMLVR</sequence>
<comment type="caution">
    <text evidence="1">The sequence shown here is derived from an EMBL/GenBank/DDBJ whole genome shotgun (WGS) entry which is preliminary data.</text>
</comment>
<protein>
    <submittedName>
        <fullName evidence="1">Uncharacterized protein</fullName>
    </submittedName>
</protein>
<evidence type="ECO:0000313" key="1">
    <source>
        <dbReference type="EMBL" id="KAH7970905.1"/>
    </source>
</evidence>
<proteinExistence type="predicted"/>
<organism evidence="1 2">
    <name type="scientific">Dermacentor silvarum</name>
    <name type="common">Tick</name>
    <dbReference type="NCBI Taxonomy" id="543639"/>
    <lineage>
        <taxon>Eukaryota</taxon>
        <taxon>Metazoa</taxon>
        <taxon>Ecdysozoa</taxon>
        <taxon>Arthropoda</taxon>
        <taxon>Chelicerata</taxon>
        <taxon>Arachnida</taxon>
        <taxon>Acari</taxon>
        <taxon>Parasitiformes</taxon>
        <taxon>Ixodida</taxon>
        <taxon>Ixodoidea</taxon>
        <taxon>Ixodidae</taxon>
        <taxon>Rhipicephalinae</taxon>
        <taxon>Dermacentor</taxon>
    </lineage>
</organism>
<accession>A0ACB8DJ72</accession>
<gene>
    <name evidence="1" type="ORF">HPB49_016634</name>
</gene>
<name>A0ACB8DJ72_DERSI</name>
<dbReference type="EMBL" id="CM023480">
    <property type="protein sequence ID" value="KAH7970905.1"/>
    <property type="molecule type" value="Genomic_DNA"/>
</dbReference>
<dbReference type="Proteomes" id="UP000821865">
    <property type="component" value="Chromosome 11"/>
</dbReference>
<evidence type="ECO:0000313" key="2">
    <source>
        <dbReference type="Proteomes" id="UP000821865"/>
    </source>
</evidence>